<keyword evidence="1" id="KW-0732">Signal</keyword>
<comment type="caution">
    <text evidence="2">The sequence shown here is derived from an EMBL/GenBank/DDBJ whole genome shotgun (WGS) entry which is preliminary data.</text>
</comment>
<evidence type="ECO:0000313" key="3">
    <source>
        <dbReference type="Proteomes" id="UP000298284"/>
    </source>
</evidence>
<dbReference type="RefSeq" id="WP_135528793.1">
    <property type="nucleotide sequence ID" value="NZ_SRKZ01000001.1"/>
</dbReference>
<evidence type="ECO:0000256" key="1">
    <source>
        <dbReference type="SAM" id="SignalP"/>
    </source>
</evidence>
<feature type="chain" id="PRO_5021215588" description="Lipoprotein" evidence="1">
    <location>
        <begin position="25"/>
        <end position="178"/>
    </location>
</feature>
<organism evidence="2 3">
    <name type="scientific">Hymenobacter wooponensis</name>
    <dbReference type="NCBI Taxonomy" id="1525360"/>
    <lineage>
        <taxon>Bacteria</taxon>
        <taxon>Pseudomonadati</taxon>
        <taxon>Bacteroidota</taxon>
        <taxon>Cytophagia</taxon>
        <taxon>Cytophagales</taxon>
        <taxon>Hymenobacteraceae</taxon>
        <taxon>Hymenobacter</taxon>
    </lineage>
</organism>
<proteinExistence type="predicted"/>
<dbReference type="PROSITE" id="PS51257">
    <property type="entry name" value="PROKAR_LIPOPROTEIN"/>
    <property type="match status" value="1"/>
</dbReference>
<evidence type="ECO:0008006" key="4">
    <source>
        <dbReference type="Google" id="ProtNLM"/>
    </source>
</evidence>
<evidence type="ECO:0000313" key="2">
    <source>
        <dbReference type="EMBL" id="TGD82633.1"/>
    </source>
</evidence>
<gene>
    <name evidence="2" type="ORF">EU557_02280</name>
</gene>
<dbReference type="OrthoDB" id="940952at2"/>
<feature type="signal peptide" evidence="1">
    <location>
        <begin position="1"/>
        <end position="24"/>
    </location>
</feature>
<sequence length="178" mass="19590">MKKNLFVTCLASVFLLGCSKDTNAPSDSLPTNTLRLMVNGKTFPVDPNHTTLKIRKPSNGYIGRVTLFTSSASTSEEITLYAFQLDDNVSIEAPGEFGDSKSNMRIYADYLTNNGSAGYTFRNDYCDVNNKNFTIKIESVNTAAHTMIGSFNGNLCNGSQPMIKVENGRFNLPYTIEP</sequence>
<dbReference type="Proteomes" id="UP000298284">
    <property type="component" value="Unassembled WGS sequence"/>
</dbReference>
<reference evidence="2 3" key="1">
    <citation type="submission" date="2019-04" db="EMBL/GenBank/DDBJ databases">
        <authorList>
            <person name="Feng G."/>
            <person name="Zhang J."/>
            <person name="Zhu H."/>
        </authorList>
    </citation>
    <scope>NUCLEOTIDE SEQUENCE [LARGE SCALE GENOMIC DNA]</scope>
    <source>
        <strain evidence="2 3">JCM 19491</strain>
    </source>
</reference>
<protein>
    <recommendedName>
        <fullName evidence="4">Lipoprotein</fullName>
    </recommendedName>
</protein>
<dbReference type="EMBL" id="SRKZ01000001">
    <property type="protein sequence ID" value="TGD82633.1"/>
    <property type="molecule type" value="Genomic_DNA"/>
</dbReference>
<dbReference type="AlphaFoldDB" id="A0A4Z0MS47"/>
<keyword evidence="3" id="KW-1185">Reference proteome</keyword>
<name>A0A4Z0MS47_9BACT</name>
<accession>A0A4Z0MS47</accession>